<sequence>MNTVKISNLPTFPAATMESQMISGKMFFCSSFFLKFISLILLHAAAESEVQLIPNDSFCIPVHQPEQFGSEGLLRVFHMTPLWLETNASHIDCQHTASAAQLTFNAGSVMDVVLLKVPLVAAGVLQDSTLLTVQITVAHDVTIGNTFDSDIRYGISDGSRFVGFEVCDKGDYADNAPCYGVEGVPGVSLSSIRHIDHKSFKTSDSHYPGLFDFTLHLNERWGSCYTANDGGYTKTTQYNNRLKFSKGLSLEVYKSDSGERVGVKYIKVVVVETSITG</sequence>
<dbReference type="Proteomes" id="UP001159405">
    <property type="component" value="Unassembled WGS sequence"/>
</dbReference>
<evidence type="ECO:0000313" key="1">
    <source>
        <dbReference type="EMBL" id="CAH3168333.1"/>
    </source>
</evidence>
<organism evidence="1 2">
    <name type="scientific">Porites lobata</name>
    <dbReference type="NCBI Taxonomy" id="104759"/>
    <lineage>
        <taxon>Eukaryota</taxon>
        <taxon>Metazoa</taxon>
        <taxon>Cnidaria</taxon>
        <taxon>Anthozoa</taxon>
        <taxon>Hexacorallia</taxon>
        <taxon>Scleractinia</taxon>
        <taxon>Fungiina</taxon>
        <taxon>Poritidae</taxon>
        <taxon>Porites</taxon>
    </lineage>
</organism>
<evidence type="ECO:0000313" key="2">
    <source>
        <dbReference type="Proteomes" id="UP001159405"/>
    </source>
</evidence>
<name>A0ABN8QT16_9CNID</name>
<dbReference type="EMBL" id="CALNXK010000144">
    <property type="protein sequence ID" value="CAH3168333.1"/>
    <property type="molecule type" value="Genomic_DNA"/>
</dbReference>
<reference evidence="1 2" key="1">
    <citation type="submission" date="2022-05" db="EMBL/GenBank/DDBJ databases">
        <authorList>
            <consortium name="Genoscope - CEA"/>
            <person name="William W."/>
        </authorList>
    </citation>
    <scope>NUCLEOTIDE SEQUENCE [LARGE SCALE GENOMIC DNA]</scope>
</reference>
<proteinExistence type="predicted"/>
<accession>A0ABN8QT16</accession>
<comment type="caution">
    <text evidence="1">The sequence shown here is derived from an EMBL/GenBank/DDBJ whole genome shotgun (WGS) entry which is preliminary data.</text>
</comment>
<keyword evidence="2" id="KW-1185">Reference proteome</keyword>
<gene>
    <name evidence="1" type="ORF">PLOB_00009146</name>
</gene>
<protein>
    <submittedName>
        <fullName evidence="1">Uncharacterized protein</fullName>
    </submittedName>
</protein>